<proteinExistence type="predicted"/>
<keyword evidence="2" id="KW-1185">Reference proteome</keyword>
<dbReference type="Gramene" id="OMO58926">
    <property type="protein sequence ID" value="OMO58926"/>
    <property type="gene ID" value="CCACVL1_25261"/>
</dbReference>
<reference evidence="1 2" key="1">
    <citation type="submission" date="2013-09" db="EMBL/GenBank/DDBJ databases">
        <title>Corchorus capsularis genome sequencing.</title>
        <authorList>
            <person name="Alam M."/>
            <person name="Haque M.S."/>
            <person name="Islam M.S."/>
            <person name="Emdad E.M."/>
            <person name="Islam M.M."/>
            <person name="Ahmed B."/>
            <person name="Halim A."/>
            <person name="Hossen Q.M.M."/>
            <person name="Hossain M.Z."/>
            <person name="Ahmed R."/>
            <person name="Khan M.M."/>
            <person name="Islam R."/>
            <person name="Rashid M.M."/>
            <person name="Khan S.A."/>
            <person name="Rahman M.S."/>
            <person name="Alam M."/>
        </authorList>
    </citation>
    <scope>NUCLEOTIDE SEQUENCE [LARGE SCALE GENOMIC DNA]</scope>
    <source>
        <strain evidence="2">cv. CVL-1</strain>
        <tissue evidence="1">Whole seedling</tissue>
    </source>
</reference>
<protein>
    <submittedName>
        <fullName evidence="1">Uncharacterized protein</fullName>
    </submittedName>
</protein>
<dbReference type="EMBL" id="AWWV01014066">
    <property type="protein sequence ID" value="OMO58926.1"/>
    <property type="molecule type" value="Genomic_DNA"/>
</dbReference>
<organism evidence="1 2">
    <name type="scientific">Corchorus capsularis</name>
    <name type="common">Jute</name>
    <dbReference type="NCBI Taxonomy" id="210143"/>
    <lineage>
        <taxon>Eukaryota</taxon>
        <taxon>Viridiplantae</taxon>
        <taxon>Streptophyta</taxon>
        <taxon>Embryophyta</taxon>
        <taxon>Tracheophyta</taxon>
        <taxon>Spermatophyta</taxon>
        <taxon>Magnoliopsida</taxon>
        <taxon>eudicotyledons</taxon>
        <taxon>Gunneridae</taxon>
        <taxon>Pentapetalae</taxon>
        <taxon>rosids</taxon>
        <taxon>malvids</taxon>
        <taxon>Malvales</taxon>
        <taxon>Malvaceae</taxon>
        <taxon>Grewioideae</taxon>
        <taxon>Apeibeae</taxon>
        <taxon>Corchorus</taxon>
    </lineage>
</organism>
<evidence type="ECO:0000313" key="1">
    <source>
        <dbReference type="EMBL" id="OMO58926.1"/>
    </source>
</evidence>
<dbReference type="OrthoDB" id="1159798at2759"/>
<comment type="caution">
    <text evidence="1">The sequence shown here is derived from an EMBL/GenBank/DDBJ whole genome shotgun (WGS) entry which is preliminary data.</text>
</comment>
<name>A0A1R3GLJ7_COCAP</name>
<accession>A0A1R3GLJ7</accession>
<evidence type="ECO:0000313" key="2">
    <source>
        <dbReference type="Proteomes" id="UP000188268"/>
    </source>
</evidence>
<sequence>MATESSLDANINTREIRAVPEEDEGNYANWFDVECAIKDILGHEPNLDMSQMVVFMKDDDHVSNKVLRFYNLAKFWPYKDQYEESKIQVAEKLIKQLDQESIPLIESYTRKQVDRFMSRWENSKVFRTLGRSMQLKAKS</sequence>
<gene>
    <name evidence="1" type="ORF">CCACVL1_25261</name>
</gene>
<dbReference type="AlphaFoldDB" id="A0A1R3GLJ7"/>
<dbReference type="Proteomes" id="UP000188268">
    <property type="component" value="Unassembled WGS sequence"/>
</dbReference>